<evidence type="ECO:0000313" key="2">
    <source>
        <dbReference type="Proteomes" id="UP000663929"/>
    </source>
</evidence>
<name>A0A8A4THY2_SULCO</name>
<dbReference type="Proteomes" id="UP000663929">
    <property type="component" value="Chromosome"/>
</dbReference>
<reference evidence="1" key="1">
    <citation type="submission" date="2021-03" db="EMBL/GenBank/DDBJ databases">
        <title>Acanthopleuribacteraceae sp. M133.</title>
        <authorList>
            <person name="Wang G."/>
        </authorList>
    </citation>
    <scope>NUCLEOTIDE SEQUENCE</scope>
    <source>
        <strain evidence="1">M133</strain>
    </source>
</reference>
<dbReference type="EMBL" id="CP071793">
    <property type="protein sequence ID" value="QTD49659.1"/>
    <property type="molecule type" value="Genomic_DNA"/>
</dbReference>
<sequence>MDTLLLTIESLIRLCQADIDGNTILVPKDDPFEVKRLPSVILQGPVLEEHKRRRTMATFINRDLPNLTYTEGRFPRLYHLVFDLIVTTRTERELIQFHEVVARFFARHPQLQVADRGTLTLTVDKPLGSVARVNLSNLRQASGQFRVEDCPIFDGALQTGKLIRDRMVAFEGCQHETITIHPDQEVSLCP</sequence>
<proteinExistence type="predicted"/>
<dbReference type="KEGG" id="scor:J3U87_29095"/>
<evidence type="ECO:0000313" key="1">
    <source>
        <dbReference type="EMBL" id="QTD49659.1"/>
    </source>
</evidence>
<dbReference type="RefSeq" id="WP_237379292.1">
    <property type="nucleotide sequence ID" value="NZ_CP071793.1"/>
</dbReference>
<dbReference type="AlphaFoldDB" id="A0A8A4THY2"/>
<keyword evidence="2" id="KW-1185">Reference proteome</keyword>
<protein>
    <submittedName>
        <fullName evidence="1">Uncharacterized protein</fullName>
    </submittedName>
</protein>
<gene>
    <name evidence="1" type="ORF">J3U87_29095</name>
</gene>
<accession>A0A8A4THY2</accession>
<organism evidence="1 2">
    <name type="scientific">Sulfidibacter corallicola</name>
    <dbReference type="NCBI Taxonomy" id="2818388"/>
    <lineage>
        <taxon>Bacteria</taxon>
        <taxon>Pseudomonadati</taxon>
        <taxon>Acidobacteriota</taxon>
        <taxon>Holophagae</taxon>
        <taxon>Acanthopleuribacterales</taxon>
        <taxon>Acanthopleuribacteraceae</taxon>
        <taxon>Sulfidibacter</taxon>
    </lineage>
</organism>